<dbReference type="AlphaFoldDB" id="A0A4R5VCA8"/>
<keyword evidence="2" id="KW-1185">Reference proteome</keyword>
<evidence type="ECO:0000313" key="1">
    <source>
        <dbReference type="EMBL" id="TDK49903.1"/>
    </source>
</evidence>
<gene>
    <name evidence="1" type="ORF">E1898_01950</name>
</gene>
<dbReference type="Proteomes" id="UP000295438">
    <property type="component" value="Unassembled WGS sequence"/>
</dbReference>
<dbReference type="RefSeq" id="WP_133389622.1">
    <property type="nucleotide sequence ID" value="NZ_SMUW01000023.1"/>
</dbReference>
<organism evidence="1 2">
    <name type="scientific">Algoriphagus formosus</name>
    <dbReference type="NCBI Taxonomy" id="2007308"/>
    <lineage>
        <taxon>Bacteria</taxon>
        <taxon>Pseudomonadati</taxon>
        <taxon>Bacteroidota</taxon>
        <taxon>Cytophagia</taxon>
        <taxon>Cytophagales</taxon>
        <taxon>Cyclobacteriaceae</taxon>
        <taxon>Algoriphagus</taxon>
    </lineage>
</organism>
<protein>
    <submittedName>
        <fullName evidence="1">Uncharacterized protein</fullName>
    </submittedName>
</protein>
<comment type="caution">
    <text evidence="1">The sequence shown here is derived from an EMBL/GenBank/DDBJ whole genome shotgun (WGS) entry which is preliminary data.</text>
</comment>
<reference evidence="1 2" key="1">
    <citation type="submission" date="2019-03" db="EMBL/GenBank/DDBJ databases">
        <title>Algoriphagus aquimaris sp. nov., isolated form marine sediment in Pohang, Korea.</title>
        <authorList>
            <person name="Kim J."/>
            <person name="Yoon S.-H."/>
            <person name="Lee S.-S."/>
        </authorList>
    </citation>
    <scope>NUCLEOTIDE SEQUENCE [LARGE SCALE GENOMIC DNA]</scope>
    <source>
        <strain evidence="1 2">F21</strain>
    </source>
</reference>
<evidence type="ECO:0000313" key="2">
    <source>
        <dbReference type="Proteomes" id="UP000295438"/>
    </source>
</evidence>
<accession>A0A4R5VCA8</accession>
<sequence>MPKPKKFTIRIFENRSLKEKGSIAGPYFPLYCSISYNRRVKTIKSLTFELLDKINFGVDLLLDGHEEIEKNDRRVLEQYRSLVESTNREFSIDLISSENKEYEFLKTPLFNIAGEKIRNQLFFFFQGNGPKPKFPLSQLLIAENQNWLYFLGHMKEISPKKFEEFIEFYQPTEKILLEFEKLNEINFFPYLIDIQLNNPITKNLKELIELK</sequence>
<dbReference type="EMBL" id="SMUW01000023">
    <property type="protein sequence ID" value="TDK49903.1"/>
    <property type="molecule type" value="Genomic_DNA"/>
</dbReference>
<proteinExistence type="predicted"/>
<name>A0A4R5VCA8_9BACT</name>